<accession>A0A8X7YHA8</accession>
<organism evidence="2 3">
    <name type="scientific">Populus tomentosa</name>
    <name type="common">Chinese white poplar</name>
    <dbReference type="NCBI Taxonomy" id="118781"/>
    <lineage>
        <taxon>Eukaryota</taxon>
        <taxon>Viridiplantae</taxon>
        <taxon>Streptophyta</taxon>
        <taxon>Embryophyta</taxon>
        <taxon>Tracheophyta</taxon>
        <taxon>Spermatophyta</taxon>
        <taxon>Magnoliopsida</taxon>
        <taxon>eudicotyledons</taxon>
        <taxon>Gunneridae</taxon>
        <taxon>Pentapetalae</taxon>
        <taxon>rosids</taxon>
        <taxon>fabids</taxon>
        <taxon>Malpighiales</taxon>
        <taxon>Salicaceae</taxon>
        <taxon>Saliceae</taxon>
        <taxon>Populus</taxon>
    </lineage>
</organism>
<keyword evidence="3" id="KW-1185">Reference proteome</keyword>
<name>A0A8X7YHA8_POPTO</name>
<proteinExistence type="predicted"/>
<dbReference type="Proteomes" id="UP000886885">
    <property type="component" value="Chromosome 14D"/>
</dbReference>
<reference evidence="2" key="1">
    <citation type="journal article" date="2020" name="bioRxiv">
        <title>Hybrid origin of Populus tomentosa Carr. identified through genome sequencing and phylogenomic analysis.</title>
        <authorList>
            <person name="An X."/>
            <person name="Gao K."/>
            <person name="Chen Z."/>
            <person name="Li J."/>
            <person name="Yang X."/>
            <person name="Yang X."/>
            <person name="Zhou J."/>
            <person name="Guo T."/>
            <person name="Zhao T."/>
            <person name="Huang S."/>
            <person name="Miao D."/>
            <person name="Khan W.U."/>
            <person name="Rao P."/>
            <person name="Ye M."/>
            <person name="Lei B."/>
            <person name="Liao W."/>
            <person name="Wang J."/>
            <person name="Ji L."/>
            <person name="Li Y."/>
            <person name="Guo B."/>
            <person name="Mustafa N.S."/>
            <person name="Li S."/>
            <person name="Yun Q."/>
            <person name="Keller S.R."/>
            <person name="Mao J."/>
            <person name="Zhang R."/>
            <person name="Strauss S.H."/>
        </authorList>
    </citation>
    <scope>NUCLEOTIDE SEQUENCE</scope>
    <source>
        <strain evidence="2">GM15</strain>
        <tissue evidence="2">Leaf</tissue>
    </source>
</reference>
<gene>
    <name evidence="2" type="ORF">POTOM_048288</name>
</gene>
<evidence type="ECO:0000313" key="2">
    <source>
        <dbReference type="EMBL" id="KAG6748368.1"/>
    </source>
</evidence>
<sequence>MASLALLLKALVRCQYEDDLFPEEMKESNGKTGHSRREHGTETRFAGTGQHNCESEDDKSVHSWKISESCIWT</sequence>
<feature type="region of interest" description="Disordered" evidence="1">
    <location>
        <begin position="25"/>
        <end position="58"/>
    </location>
</feature>
<dbReference type="EMBL" id="JAAWWB010000028">
    <property type="protein sequence ID" value="KAG6748368.1"/>
    <property type="molecule type" value="Genomic_DNA"/>
</dbReference>
<evidence type="ECO:0000256" key="1">
    <source>
        <dbReference type="SAM" id="MobiDB-lite"/>
    </source>
</evidence>
<evidence type="ECO:0000313" key="3">
    <source>
        <dbReference type="Proteomes" id="UP000886885"/>
    </source>
</evidence>
<dbReference type="OrthoDB" id="1741755at2759"/>
<comment type="caution">
    <text evidence="2">The sequence shown here is derived from an EMBL/GenBank/DDBJ whole genome shotgun (WGS) entry which is preliminary data.</text>
</comment>
<dbReference type="AlphaFoldDB" id="A0A8X7YHA8"/>
<protein>
    <submittedName>
        <fullName evidence="2">Uncharacterized protein</fullName>
    </submittedName>
</protein>